<dbReference type="PANTHER" id="PTHR42799">
    <property type="entry name" value="MITOCHONDRIAL PEPTIDE METHIONINE SULFOXIDE REDUCTASE"/>
    <property type="match status" value="1"/>
</dbReference>
<keyword evidence="1 4" id="KW-0560">Oxidoreductase</keyword>
<dbReference type="GO" id="GO:0008113">
    <property type="term" value="F:peptide-methionine (S)-S-oxide reductase activity"/>
    <property type="evidence" value="ECO:0007669"/>
    <property type="project" value="UniProtKB-UniRule"/>
</dbReference>
<evidence type="ECO:0000256" key="2">
    <source>
        <dbReference type="ARBA" id="ARBA00047806"/>
    </source>
</evidence>
<evidence type="ECO:0000256" key="3">
    <source>
        <dbReference type="ARBA" id="ARBA00048782"/>
    </source>
</evidence>
<reference evidence="6 7" key="1">
    <citation type="journal article" date="2013" name="Genome Announc.">
        <title>Draft Genome Sequence of the Cellulolytic Bacterium Clostridium papyrosolvens C7 (ATCC 700395).</title>
        <authorList>
            <person name="Zepeda V."/>
            <person name="Dassa B."/>
            <person name="Borovok I."/>
            <person name="Lamed R."/>
            <person name="Bayer E.A."/>
            <person name="Cate J.H."/>
        </authorList>
    </citation>
    <scope>NUCLEOTIDE SEQUENCE [LARGE SCALE GENOMIC DNA]</scope>
    <source>
        <strain evidence="6 7">C7</strain>
    </source>
</reference>
<feature type="domain" description="Peptide methionine sulphoxide reductase MsrA" evidence="5">
    <location>
        <begin position="25"/>
        <end position="175"/>
    </location>
</feature>
<evidence type="ECO:0000256" key="4">
    <source>
        <dbReference type="HAMAP-Rule" id="MF_01401"/>
    </source>
</evidence>
<gene>
    <name evidence="4" type="primary">msrA</name>
    <name evidence="6" type="ORF">L323_08325</name>
</gene>
<sequence>MFYLRTDKYTKGVVAMIEANMSISEIWLAGGCFWGVQAFLSRLPGVIHTEVGYANGNTENPTYEDVCRRSTGHAETVYVKFDTTKISIEKLLDYFFKIIDPTLLNRQGNDIGSQYRTGIYYKNSDDREVIESYLNSKQQLYKGKILTEVLPLDNFYKAEDYHQEYLDKNPHGYCHIDLSILNDIGKE</sequence>
<comment type="catalytic activity">
    <reaction evidence="2 4">
        <text>L-methionyl-[protein] + [thioredoxin]-disulfide + H2O = L-methionyl-(S)-S-oxide-[protein] + [thioredoxin]-dithiol</text>
        <dbReference type="Rhea" id="RHEA:14217"/>
        <dbReference type="Rhea" id="RHEA-COMP:10698"/>
        <dbReference type="Rhea" id="RHEA-COMP:10700"/>
        <dbReference type="Rhea" id="RHEA-COMP:12313"/>
        <dbReference type="Rhea" id="RHEA-COMP:12315"/>
        <dbReference type="ChEBI" id="CHEBI:15377"/>
        <dbReference type="ChEBI" id="CHEBI:16044"/>
        <dbReference type="ChEBI" id="CHEBI:29950"/>
        <dbReference type="ChEBI" id="CHEBI:44120"/>
        <dbReference type="ChEBI" id="CHEBI:50058"/>
        <dbReference type="EC" id="1.8.4.11"/>
    </reaction>
</comment>
<dbReference type="GO" id="GO:0033744">
    <property type="term" value="F:L-methionine:thioredoxin-disulfide S-oxidoreductase activity"/>
    <property type="evidence" value="ECO:0007669"/>
    <property type="project" value="RHEA"/>
</dbReference>
<dbReference type="SUPFAM" id="SSF55068">
    <property type="entry name" value="Peptide methionine sulfoxide reductase"/>
    <property type="match status" value="1"/>
</dbReference>
<dbReference type="InterPro" id="IPR036509">
    <property type="entry name" value="Met_Sox_Rdtase_MsrA_sf"/>
</dbReference>
<dbReference type="PATRIC" id="fig|1330534.3.peg.1659"/>
<feature type="active site" evidence="4">
    <location>
        <position position="32"/>
    </location>
</feature>
<dbReference type="InterPro" id="IPR002569">
    <property type="entry name" value="Met_Sox_Rdtase_MsrA_dom"/>
</dbReference>
<proteinExistence type="inferred from homology"/>
<dbReference type="EMBL" id="ATAY01000028">
    <property type="protein sequence ID" value="EPR12283.1"/>
    <property type="molecule type" value="Genomic_DNA"/>
</dbReference>
<evidence type="ECO:0000313" key="6">
    <source>
        <dbReference type="EMBL" id="EPR12283.1"/>
    </source>
</evidence>
<dbReference type="Proteomes" id="UP000016860">
    <property type="component" value="Unassembled WGS sequence"/>
</dbReference>
<dbReference type="InterPro" id="IPR050162">
    <property type="entry name" value="MsrA_MetSO_reductase"/>
</dbReference>
<evidence type="ECO:0000259" key="5">
    <source>
        <dbReference type="Pfam" id="PF01625"/>
    </source>
</evidence>
<name>U4R3N7_9FIRM</name>
<dbReference type="HAMAP" id="MF_01401">
    <property type="entry name" value="MsrA"/>
    <property type="match status" value="1"/>
</dbReference>
<protein>
    <recommendedName>
        <fullName evidence="4">Peptide methionine sulfoxide reductase MsrA</fullName>
        <shortName evidence="4">Protein-methionine-S-oxide reductase</shortName>
        <ecNumber evidence="4">1.8.4.11</ecNumber>
    </recommendedName>
    <alternativeName>
        <fullName evidence="4">Peptide-methionine (S)-S-oxide reductase</fullName>
        <shortName evidence="4">Peptide Met(O) reductase</shortName>
    </alternativeName>
</protein>
<comment type="function">
    <text evidence="4">Has an important function as a repair enzyme for proteins that have been inactivated by oxidation. Catalyzes the reversible oxidation-reduction of methionine sulfoxide in proteins to methionine.</text>
</comment>
<comment type="catalytic activity">
    <reaction evidence="3 4">
        <text>[thioredoxin]-disulfide + L-methionine + H2O = L-methionine (S)-S-oxide + [thioredoxin]-dithiol</text>
        <dbReference type="Rhea" id="RHEA:19993"/>
        <dbReference type="Rhea" id="RHEA-COMP:10698"/>
        <dbReference type="Rhea" id="RHEA-COMP:10700"/>
        <dbReference type="ChEBI" id="CHEBI:15377"/>
        <dbReference type="ChEBI" id="CHEBI:29950"/>
        <dbReference type="ChEBI" id="CHEBI:50058"/>
        <dbReference type="ChEBI" id="CHEBI:57844"/>
        <dbReference type="ChEBI" id="CHEBI:58772"/>
        <dbReference type="EC" id="1.8.4.11"/>
    </reaction>
</comment>
<dbReference type="STRING" id="1330534.L323_08325"/>
<dbReference type="PANTHER" id="PTHR42799:SF2">
    <property type="entry name" value="MITOCHONDRIAL PEPTIDE METHIONINE SULFOXIDE REDUCTASE"/>
    <property type="match status" value="1"/>
</dbReference>
<dbReference type="NCBIfam" id="TIGR00401">
    <property type="entry name" value="msrA"/>
    <property type="match status" value="1"/>
</dbReference>
<dbReference type="EC" id="1.8.4.11" evidence="4"/>
<dbReference type="AlphaFoldDB" id="U4R3N7"/>
<comment type="caution">
    <text evidence="6">The sequence shown here is derived from an EMBL/GenBank/DDBJ whole genome shotgun (WGS) entry which is preliminary data.</text>
</comment>
<organism evidence="6 7">
    <name type="scientific">Ruminiclostridium papyrosolvens C7</name>
    <dbReference type="NCBI Taxonomy" id="1330534"/>
    <lineage>
        <taxon>Bacteria</taxon>
        <taxon>Bacillati</taxon>
        <taxon>Bacillota</taxon>
        <taxon>Clostridia</taxon>
        <taxon>Eubacteriales</taxon>
        <taxon>Oscillospiraceae</taxon>
        <taxon>Ruminiclostridium</taxon>
    </lineage>
</organism>
<evidence type="ECO:0000256" key="1">
    <source>
        <dbReference type="ARBA" id="ARBA00023002"/>
    </source>
</evidence>
<dbReference type="Pfam" id="PF01625">
    <property type="entry name" value="PMSR"/>
    <property type="match status" value="1"/>
</dbReference>
<dbReference type="GO" id="GO:0005737">
    <property type="term" value="C:cytoplasm"/>
    <property type="evidence" value="ECO:0007669"/>
    <property type="project" value="TreeGrafter"/>
</dbReference>
<dbReference type="Gene3D" id="3.30.1060.10">
    <property type="entry name" value="Peptide methionine sulphoxide reductase MsrA"/>
    <property type="match status" value="1"/>
</dbReference>
<dbReference type="GO" id="GO:0034599">
    <property type="term" value="P:cellular response to oxidative stress"/>
    <property type="evidence" value="ECO:0007669"/>
    <property type="project" value="TreeGrafter"/>
</dbReference>
<comment type="similarity">
    <text evidence="4">Belongs to the MsrA Met sulfoxide reductase family.</text>
</comment>
<accession>U4R3N7</accession>
<evidence type="ECO:0000313" key="7">
    <source>
        <dbReference type="Proteomes" id="UP000016860"/>
    </source>
</evidence>